<dbReference type="EMBL" id="FNPI01000010">
    <property type="protein sequence ID" value="SDZ33377.1"/>
    <property type="molecule type" value="Genomic_DNA"/>
</dbReference>
<dbReference type="GO" id="GO:0044780">
    <property type="term" value="P:bacterial-type flagellum assembly"/>
    <property type="evidence" value="ECO:0007669"/>
    <property type="project" value="InterPro"/>
</dbReference>
<proteinExistence type="inferred from homology"/>
<dbReference type="SUPFAM" id="SSF64518">
    <property type="entry name" value="Phase 1 flagellin"/>
    <property type="match status" value="1"/>
</dbReference>
<gene>
    <name evidence="7" type="primary">flgK</name>
    <name evidence="12" type="ORF">SAMN05421736_11023</name>
</gene>
<organism evidence="12 13">
    <name type="scientific">Evansella caseinilytica</name>
    <dbReference type="NCBI Taxonomy" id="1503961"/>
    <lineage>
        <taxon>Bacteria</taxon>
        <taxon>Bacillati</taxon>
        <taxon>Bacillota</taxon>
        <taxon>Bacilli</taxon>
        <taxon>Bacillales</taxon>
        <taxon>Bacillaceae</taxon>
        <taxon>Evansella</taxon>
    </lineage>
</organism>
<evidence type="ECO:0000259" key="10">
    <source>
        <dbReference type="Pfam" id="PF06429"/>
    </source>
</evidence>
<comment type="subcellular location">
    <subcellularLocation>
        <location evidence="1 7">Bacterial flagellum</location>
    </subcellularLocation>
    <subcellularLocation>
        <location evidence="2 7">Secreted</location>
    </subcellularLocation>
</comment>
<evidence type="ECO:0000313" key="13">
    <source>
        <dbReference type="Proteomes" id="UP000198935"/>
    </source>
</evidence>
<evidence type="ECO:0000256" key="2">
    <source>
        <dbReference type="ARBA" id="ARBA00004613"/>
    </source>
</evidence>
<name>A0A1H3S6J5_9BACI</name>
<comment type="similarity">
    <text evidence="3 7">Belongs to the flagella basal body rod proteins family.</text>
</comment>
<evidence type="ECO:0000256" key="8">
    <source>
        <dbReference type="SAM" id="Coils"/>
    </source>
</evidence>
<dbReference type="InterPro" id="IPR002371">
    <property type="entry name" value="FlgK"/>
</dbReference>
<dbReference type="PANTHER" id="PTHR30033:SF1">
    <property type="entry name" value="FLAGELLAR HOOK-ASSOCIATED PROTEIN 1"/>
    <property type="match status" value="1"/>
</dbReference>
<feature type="domain" description="Flagellar basal body rod protein N-terminal" evidence="9">
    <location>
        <begin position="8"/>
        <end position="37"/>
    </location>
</feature>
<dbReference type="InterPro" id="IPR010930">
    <property type="entry name" value="Flg_bb/hook_C_dom"/>
</dbReference>
<dbReference type="GO" id="GO:0009424">
    <property type="term" value="C:bacterial-type flagellum hook"/>
    <property type="evidence" value="ECO:0007669"/>
    <property type="project" value="UniProtKB-UniRule"/>
</dbReference>
<keyword evidence="12" id="KW-0282">Flagellum</keyword>
<evidence type="ECO:0000259" key="9">
    <source>
        <dbReference type="Pfam" id="PF00460"/>
    </source>
</evidence>
<evidence type="ECO:0000256" key="1">
    <source>
        <dbReference type="ARBA" id="ARBA00004365"/>
    </source>
</evidence>
<dbReference type="PRINTS" id="PR01005">
    <property type="entry name" value="FLGHOOKAP1"/>
</dbReference>
<sequence length="544" mass="59341">MTSTFHGLETARRAMSSHQVALQTVGHNIANANTVGYSRQRANLTATEAYPSPAFNSPSIPGQLGTGVKVGEIQRVRDSFLDAQFRTASTNYGYWAARFSALTRMEDVMNELSDNGLSNTLDRFWQSLQDLSVYPEDNGARSVVKERGLALAETFAYTYNSLQAVQDDYKNQLEVQQEKINSLLRQIDSLNKQIAAVEPHGMLPNDLYDQRDLLVDELSMYMNIKVEQFGSGGLSSAAAEGRYTIKLLDANGRETGVTLVDGAALETREMRLSYDDDTGLVNGIYFAKQSTLQGVESVDELAGRGGVVYFSSLDQFTTSGALRATIEAYGYIDANGNEKGELPEMLAQLDLMVYTFVEAFNEVHRSGWSLSEINAGEKANGGAGYDFFTYEDGTPITADNMKGAAQRLTVNPEIISNLDNIAAATSKDGATAFSGDGSNALALANVKSASLQFGNKTTTLESYFQSVVGEWAVKTNEADRMTTNTYTLLNAAEDRRQSVSGVSLDEEITNLIQFQHAYNAAARNITVIDEMLDRIINGMGIVGR</sequence>
<evidence type="ECO:0000256" key="6">
    <source>
        <dbReference type="ARBA" id="ARBA00023143"/>
    </source>
</evidence>
<protein>
    <recommendedName>
        <fullName evidence="4 7">Flagellar hook-associated protein 1</fullName>
        <shortName evidence="7">HAP1</shortName>
    </recommendedName>
</protein>
<reference evidence="13" key="1">
    <citation type="submission" date="2016-10" db="EMBL/GenBank/DDBJ databases">
        <authorList>
            <person name="Varghese N."/>
            <person name="Submissions S."/>
        </authorList>
    </citation>
    <scope>NUCLEOTIDE SEQUENCE [LARGE SCALE GENOMIC DNA]</scope>
    <source>
        <strain evidence="13">SP</strain>
    </source>
</reference>
<dbReference type="Pfam" id="PF00460">
    <property type="entry name" value="Flg_bb_rod"/>
    <property type="match status" value="1"/>
</dbReference>
<evidence type="ECO:0000256" key="3">
    <source>
        <dbReference type="ARBA" id="ARBA00009677"/>
    </source>
</evidence>
<keyword evidence="12" id="KW-0969">Cilium</keyword>
<evidence type="ECO:0000256" key="7">
    <source>
        <dbReference type="RuleBase" id="RU362065"/>
    </source>
</evidence>
<evidence type="ECO:0000256" key="4">
    <source>
        <dbReference type="ARBA" id="ARBA00016244"/>
    </source>
</evidence>
<feature type="domain" description="Flagellar basal-body/hook protein C-terminal" evidence="10">
    <location>
        <begin position="499"/>
        <end position="537"/>
    </location>
</feature>
<dbReference type="STRING" id="1503961.SAMN05421736_11023"/>
<keyword evidence="6 7" id="KW-0975">Bacterial flagellum</keyword>
<evidence type="ECO:0000313" key="12">
    <source>
        <dbReference type="EMBL" id="SDZ33377.1"/>
    </source>
</evidence>
<dbReference type="Pfam" id="PF22638">
    <property type="entry name" value="FlgK_D1"/>
    <property type="match status" value="1"/>
</dbReference>
<dbReference type="GO" id="GO:0005198">
    <property type="term" value="F:structural molecule activity"/>
    <property type="evidence" value="ECO:0007669"/>
    <property type="project" value="UniProtKB-UniRule"/>
</dbReference>
<evidence type="ECO:0000259" key="11">
    <source>
        <dbReference type="Pfam" id="PF22638"/>
    </source>
</evidence>
<feature type="coiled-coil region" evidence="8">
    <location>
        <begin position="159"/>
        <end position="193"/>
    </location>
</feature>
<dbReference type="NCBIfam" id="TIGR02492">
    <property type="entry name" value="flgK_ends"/>
    <property type="match status" value="1"/>
</dbReference>
<dbReference type="AlphaFoldDB" id="A0A1H3S6J5"/>
<dbReference type="Pfam" id="PF06429">
    <property type="entry name" value="Flg_bbr_C"/>
    <property type="match status" value="1"/>
</dbReference>
<keyword evidence="13" id="KW-1185">Reference proteome</keyword>
<keyword evidence="8" id="KW-0175">Coiled coil</keyword>
<keyword evidence="12" id="KW-0966">Cell projection</keyword>
<dbReference type="PANTHER" id="PTHR30033">
    <property type="entry name" value="FLAGELLAR HOOK-ASSOCIATED PROTEIN 1"/>
    <property type="match status" value="1"/>
</dbReference>
<dbReference type="OrthoDB" id="9802553at2"/>
<keyword evidence="5 7" id="KW-0964">Secreted</keyword>
<dbReference type="GO" id="GO:0005576">
    <property type="term" value="C:extracellular region"/>
    <property type="evidence" value="ECO:0007669"/>
    <property type="project" value="UniProtKB-SubCell"/>
</dbReference>
<feature type="domain" description="Flagellar hook-associated protein FlgK helical" evidence="11">
    <location>
        <begin position="102"/>
        <end position="376"/>
    </location>
</feature>
<dbReference type="Proteomes" id="UP000198935">
    <property type="component" value="Unassembled WGS sequence"/>
</dbReference>
<evidence type="ECO:0000256" key="5">
    <source>
        <dbReference type="ARBA" id="ARBA00022525"/>
    </source>
</evidence>
<dbReference type="InterPro" id="IPR001444">
    <property type="entry name" value="Flag_bb_rod_N"/>
</dbReference>
<dbReference type="InterPro" id="IPR053927">
    <property type="entry name" value="FlgK_helical"/>
</dbReference>
<accession>A0A1H3S6J5</accession>